<organism evidence="3 4">
    <name type="scientific">Rhodococcus opacus M213</name>
    <dbReference type="NCBI Taxonomy" id="1129896"/>
    <lineage>
        <taxon>Bacteria</taxon>
        <taxon>Bacillati</taxon>
        <taxon>Actinomycetota</taxon>
        <taxon>Actinomycetes</taxon>
        <taxon>Mycobacteriales</taxon>
        <taxon>Nocardiaceae</taxon>
        <taxon>Rhodococcus</taxon>
    </lineage>
</organism>
<sequence length="205" mass="22891">MDVGVRRGPLAPEDDETAVTATHVREVITRLREAGHHRDGDPDILLVFDAGYELARLAFVLADLPVQVLGRMRSDRVLCFPAPPPGRTGRPPRHGPEFDSPTRLRGLHPGPPRAPRRTDTAQPPLRRGNGCTRDSFIVSRGLSTRGRHRSWKAQDQAVVASCRGDTPNDTSTNCPTRWSRLNDKLRVSREWVSTWLARWAEGEAE</sequence>
<accession>K8X803</accession>
<evidence type="ECO:0000313" key="4">
    <source>
        <dbReference type="Proteomes" id="UP000005951"/>
    </source>
</evidence>
<protein>
    <recommendedName>
        <fullName evidence="2">Transposase IS701-like DDE domain-containing protein</fullName>
    </recommendedName>
</protein>
<dbReference type="Pfam" id="PF13546">
    <property type="entry name" value="DDE_5"/>
    <property type="match status" value="1"/>
</dbReference>
<feature type="region of interest" description="Disordered" evidence="1">
    <location>
        <begin position="82"/>
        <end position="132"/>
    </location>
</feature>
<comment type="caution">
    <text evidence="3">The sequence shown here is derived from an EMBL/GenBank/DDBJ whole genome shotgun (WGS) entry which is preliminary data.</text>
</comment>
<gene>
    <name evidence="3" type="ORF">WSS_A40145</name>
</gene>
<name>K8X803_RHOOP</name>
<evidence type="ECO:0000256" key="1">
    <source>
        <dbReference type="SAM" id="MobiDB-lite"/>
    </source>
</evidence>
<feature type="domain" description="Transposase IS701-like DDE" evidence="2">
    <location>
        <begin position="12"/>
        <end position="108"/>
    </location>
</feature>
<reference evidence="3 4" key="1">
    <citation type="journal article" date="2013" name="Genome Announc.">
        <title>Draft Genome Sequence of Rhodococcus opacus Strain M213 Shows a Diverse Catabolic Potential.</title>
        <authorList>
            <person name="Pathak A."/>
            <person name="Green S.J."/>
            <person name="Ogram A."/>
            <person name="Chauhan A."/>
        </authorList>
    </citation>
    <scope>NUCLEOTIDE SEQUENCE [LARGE SCALE GENOMIC DNA]</scope>
    <source>
        <strain evidence="3 4">M213</strain>
    </source>
</reference>
<dbReference type="InterPro" id="IPR038721">
    <property type="entry name" value="IS701-like_DDE_dom"/>
</dbReference>
<dbReference type="Proteomes" id="UP000005951">
    <property type="component" value="Unassembled WGS sequence"/>
</dbReference>
<dbReference type="EMBL" id="AJYC02000180">
    <property type="protein sequence ID" value="EKT76931.1"/>
    <property type="molecule type" value="Genomic_DNA"/>
</dbReference>
<evidence type="ECO:0000259" key="2">
    <source>
        <dbReference type="Pfam" id="PF13546"/>
    </source>
</evidence>
<evidence type="ECO:0000313" key="3">
    <source>
        <dbReference type="EMBL" id="EKT76931.1"/>
    </source>
</evidence>
<dbReference type="AlphaFoldDB" id="K8X803"/>
<proteinExistence type="predicted"/>